<protein>
    <submittedName>
        <fullName evidence="5">Ferric hydroxamate uptake</fullName>
    </submittedName>
</protein>
<evidence type="ECO:0000256" key="1">
    <source>
        <dbReference type="ARBA" id="ARBA00004442"/>
    </source>
</evidence>
<dbReference type="Pfam" id="PF00593">
    <property type="entry name" value="TonB_dep_Rec_b-barrel"/>
    <property type="match status" value="1"/>
</dbReference>
<dbReference type="GO" id="GO:0009279">
    <property type="term" value="C:cell outer membrane"/>
    <property type="evidence" value="ECO:0007669"/>
    <property type="project" value="UniProtKB-SubCell"/>
</dbReference>
<dbReference type="SUPFAM" id="SSF56935">
    <property type="entry name" value="Porins"/>
    <property type="match status" value="1"/>
</dbReference>
<dbReference type="Gene3D" id="2.40.170.20">
    <property type="entry name" value="TonB-dependent receptor, beta-barrel domain"/>
    <property type="match status" value="1"/>
</dbReference>
<evidence type="ECO:0000259" key="4">
    <source>
        <dbReference type="Pfam" id="PF00593"/>
    </source>
</evidence>
<reference evidence="5" key="1">
    <citation type="submission" date="2019-05" db="EMBL/GenBank/DDBJ databases">
        <authorList>
            <consortium name="Pathogen Informatics"/>
        </authorList>
    </citation>
    <scope>NUCLEOTIDE SEQUENCE [LARGE SCALE GENOMIC DNA]</scope>
    <source>
        <strain evidence="5">NCTC12965</strain>
    </source>
</reference>
<dbReference type="InterPro" id="IPR036942">
    <property type="entry name" value="Beta-barrel_TonB_sf"/>
</dbReference>
<dbReference type="EMBL" id="CABEEZ010000016">
    <property type="protein sequence ID" value="VTR18126.1"/>
    <property type="molecule type" value="Genomic_DNA"/>
</dbReference>
<evidence type="ECO:0000256" key="2">
    <source>
        <dbReference type="ARBA" id="ARBA00023136"/>
    </source>
</evidence>
<keyword evidence="2" id="KW-0472">Membrane</keyword>
<name>A0A4U9TE25_SERFO</name>
<keyword evidence="3" id="KW-0998">Cell outer membrane</keyword>
<sequence length="77" mass="8430">METKNTVLNTDSTDARTDDHFTGRASLLYHFDSGFSPYMSYSSAVTPAVLADKEGHLLKPTTSEQYEAGPEVSASRQ</sequence>
<accession>A0A4U9TE25</accession>
<evidence type="ECO:0000313" key="5">
    <source>
        <dbReference type="EMBL" id="VTR18126.1"/>
    </source>
</evidence>
<evidence type="ECO:0000256" key="3">
    <source>
        <dbReference type="ARBA" id="ARBA00023237"/>
    </source>
</evidence>
<dbReference type="InterPro" id="IPR000531">
    <property type="entry name" value="Beta-barrel_TonB"/>
</dbReference>
<organism evidence="5">
    <name type="scientific">Serratia fonticola</name>
    <dbReference type="NCBI Taxonomy" id="47917"/>
    <lineage>
        <taxon>Bacteria</taxon>
        <taxon>Pseudomonadati</taxon>
        <taxon>Pseudomonadota</taxon>
        <taxon>Gammaproteobacteria</taxon>
        <taxon>Enterobacterales</taxon>
        <taxon>Yersiniaceae</taxon>
        <taxon>Serratia</taxon>
    </lineage>
</organism>
<proteinExistence type="predicted"/>
<dbReference type="AlphaFoldDB" id="A0A4U9TE25"/>
<feature type="domain" description="TonB-dependent receptor-like beta-barrel" evidence="4">
    <location>
        <begin position="6"/>
        <end position="69"/>
    </location>
</feature>
<comment type="subcellular location">
    <subcellularLocation>
        <location evidence="1">Cell outer membrane</location>
    </subcellularLocation>
</comment>
<gene>
    <name evidence="5" type="primary">fhuA_2</name>
    <name evidence="5" type="ORF">NCTC12965_00540</name>
</gene>